<evidence type="ECO:0000313" key="2">
    <source>
        <dbReference type="EMBL" id="RRK10482.1"/>
    </source>
</evidence>
<organism evidence="2 3">
    <name type="scientific">Lactiplantibacillus garii</name>
    <dbReference type="NCBI Taxonomy" id="2306423"/>
    <lineage>
        <taxon>Bacteria</taxon>
        <taxon>Bacillati</taxon>
        <taxon>Bacillota</taxon>
        <taxon>Bacilli</taxon>
        <taxon>Lactobacillales</taxon>
        <taxon>Lactobacillaceae</taxon>
        <taxon>Lactiplantibacillus</taxon>
    </lineage>
</organism>
<protein>
    <submittedName>
        <fullName evidence="2">Uncharacterized protein</fullName>
    </submittedName>
</protein>
<reference evidence="2 3" key="1">
    <citation type="submission" date="2018-08" db="EMBL/GenBank/DDBJ databases">
        <title>Genome Lactobacillus garii FI11369.</title>
        <authorList>
            <person name="Diaz M."/>
            <person name="Narbad A."/>
        </authorList>
    </citation>
    <scope>NUCLEOTIDE SEQUENCE [LARGE SCALE GENOMIC DNA]</scope>
    <source>
        <strain evidence="2 3">FI11369</strain>
    </source>
</reference>
<evidence type="ECO:0000256" key="1">
    <source>
        <dbReference type="SAM" id="Phobius"/>
    </source>
</evidence>
<feature type="transmembrane region" description="Helical" evidence="1">
    <location>
        <begin position="12"/>
        <end position="31"/>
    </location>
</feature>
<dbReference type="RefSeq" id="WP_125072292.1">
    <property type="nucleotide sequence ID" value="NZ_QWZQ01000020.1"/>
</dbReference>
<gene>
    <name evidence="2" type="ORF">D1831_07415</name>
</gene>
<proteinExistence type="predicted"/>
<sequence length="118" mass="13162">MPKYQWGLKIIGTLAALYSAFILLINAFANIAGPGYQLNTGQLMIWIAGILVLLELLDLWQRSRPLNLMAFIISLITIFITLYVQLRVFDVPDIPTIVGVILLSLVMGLLTCTHHQPV</sequence>
<name>A0A3R8J7E1_9LACO</name>
<keyword evidence="3" id="KW-1185">Reference proteome</keyword>
<keyword evidence="1" id="KW-0472">Membrane</keyword>
<comment type="caution">
    <text evidence="2">The sequence shown here is derived from an EMBL/GenBank/DDBJ whole genome shotgun (WGS) entry which is preliminary data.</text>
</comment>
<dbReference type="EMBL" id="QWZQ01000020">
    <property type="protein sequence ID" value="RRK10482.1"/>
    <property type="molecule type" value="Genomic_DNA"/>
</dbReference>
<evidence type="ECO:0000313" key="3">
    <source>
        <dbReference type="Proteomes" id="UP000283633"/>
    </source>
</evidence>
<keyword evidence="1" id="KW-1133">Transmembrane helix</keyword>
<dbReference type="AlphaFoldDB" id="A0A3R8J7E1"/>
<feature type="transmembrane region" description="Helical" evidence="1">
    <location>
        <begin position="94"/>
        <end position="112"/>
    </location>
</feature>
<dbReference type="Proteomes" id="UP000283633">
    <property type="component" value="Unassembled WGS sequence"/>
</dbReference>
<feature type="transmembrane region" description="Helical" evidence="1">
    <location>
        <begin position="67"/>
        <end position="88"/>
    </location>
</feature>
<feature type="transmembrane region" description="Helical" evidence="1">
    <location>
        <begin position="43"/>
        <end position="60"/>
    </location>
</feature>
<accession>A0A3R8J7E1</accession>
<keyword evidence="1" id="KW-0812">Transmembrane</keyword>